<dbReference type="RefSeq" id="WP_304599919.1">
    <property type="nucleotide sequence ID" value="NZ_JAUQYP010000001.1"/>
</dbReference>
<gene>
    <name evidence="1" type="ORF">Q6348_03390</name>
</gene>
<evidence type="ECO:0000313" key="1">
    <source>
        <dbReference type="EMBL" id="MDO8106236.1"/>
    </source>
</evidence>
<organism evidence="1 2">
    <name type="scientific">Actinotalea lenta</name>
    <dbReference type="NCBI Taxonomy" id="3064654"/>
    <lineage>
        <taxon>Bacteria</taxon>
        <taxon>Bacillati</taxon>
        <taxon>Actinomycetota</taxon>
        <taxon>Actinomycetes</taxon>
        <taxon>Micrococcales</taxon>
        <taxon>Cellulomonadaceae</taxon>
        <taxon>Actinotalea</taxon>
    </lineage>
</organism>
<comment type="caution">
    <text evidence="1">The sequence shown here is derived from an EMBL/GenBank/DDBJ whole genome shotgun (WGS) entry which is preliminary data.</text>
</comment>
<dbReference type="EMBL" id="JAUQYP010000001">
    <property type="protein sequence ID" value="MDO8106236.1"/>
    <property type="molecule type" value="Genomic_DNA"/>
</dbReference>
<name>A0ABT9D752_9CELL</name>
<accession>A0ABT9D752</accession>
<keyword evidence="2" id="KW-1185">Reference proteome</keyword>
<reference evidence="1 2" key="1">
    <citation type="submission" date="2023-07" db="EMBL/GenBank/DDBJ databases">
        <title>Description of novel actinomycetes strains, isolated from tidal flat sediment.</title>
        <authorList>
            <person name="Lu C."/>
        </authorList>
    </citation>
    <scope>NUCLEOTIDE SEQUENCE [LARGE SCALE GENOMIC DNA]</scope>
    <source>
        <strain evidence="1 2">SYSU T00b441</strain>
    </source>
</reference>
<proteinExistence type="predicted"/>
<dbReference type="Proteomes" id="UP001232536">
    <property type="component" value="Unassembled WGS sequence"/>
</dbReference>
<protein>
    <submittedName>
        <fullName evidence="1">Uncharacterized protein</fullName>
    </submittedName>
</protein>
<evidence type="ECO:0000313" key="2">
    <source>
        <dbReference type="Proteomes" id="UP001232536"/>
    </source>
</evidence>
<sequence length="183" mass="19006">MTQEAARGGPAGRGRRLADWRVWAGAVTGAVLAGVVGASVPDAFAVGGAVAVLGLAVQWLDGGRDEPWPDSTRRIHDGRRVEVSDLTWSLAGRDGRVSGPAARHLREVAAARLARVGLPLSAGFDGPADAVGLAQRCAARDALGDRAWTALMPDRTPSLADVAACVQALEALTDRSPTSQEQR</sequence>